<protein>
    <submittedName>
        <fullName evidence="8">Uncharacterized protein</fullName>
    </submittedName>
</protein>
<organism evidence="8 9">
    <name type="scientific">Aromia moschata</name>
    <dbReference type="NCBI Taxonomy" id="1265417"/>
    <lineage>
        <taxon>Eukaryota</taxon>
        <taxon>Metazoa</taxon>
        <taxon>Ecdysozoa</taxon>
        <taxon>Arthropoda</taxon>
        <taxon>Hexapoda</taxon>
        <taxon>Insecta</taxon>
        <taxon>Pterygota</taxon>
        <taxon>Neoptera</taxon>
        <taxon>Endopterygota</taxon>
        <taxon>Coleoptera</taxon>
        <taxon>Polyphaga</taxon>
        <taxon>Cucujiformia</taxon>
        <taxon>Chrysomeloidea</taxon>
        <taxon>Cerambycidae</taxon>
        <taxon>Cerambycinae</taxon>
        <taxon>Callichromatini</taxon>
        <taxon>Aromia</taxon>
    </lineage>
</organism>
<sequence>MPWILTVVGMTGMKLAQQPLMGSLITDFAASWSGWSEWNPCYHRAVSDMDSIDTCLCQTRQCNNPAPANNGKACIGPSVAVVNCTALWRLVRLVSMVSLFCYLWYSSKTRSRNMYKSCTGLWRKSICRSG</sequence>
<evidence type="ECO:0000313" key="9">
    <source>
        <dbReference type="Proteomes" id="UP001162162"/>
    </source>
</evidence>
<evidence type="ECO:0000256" key="1">
    <source>
        <dbReference type="ARBA" id="ARBA00004167"/>
    </source>
</evidence>
<dbReference type="FunFam" id="2.20.100.10:FF:000021">
    <property type="entry name" value="semaphorin-5B isoform X1"/>
    <property type="match status" value="1"/>
</dbReference>
<name>A0AAV8XTV5_9CUCU</name>
<evidence type="ECO:0000256" key="2">
    <source>
        <dbReference type="ARBA" id="ARBA00022692"/>
    </source>
</evidence>
<proteinExistence type="predicted"/>
<comment type="caution">
    <text evidence="8">The sequence shown here is derived from an EMBL/GenBank/DDBJ whole genome shotgun (WGS) entry which is preliminary data.</text>
</comment>
<evidence type="ECO:0000256" key="7">
    <source>
        <dbReference type="ARBA" id="ARBA00023180"/>
    </source>
</evidence>
<dbReference type="Proteomes" id="UP001162162">
    <property type="component" value="Unassembled WGS sequence"/>
</dbReference>
<dbReference type="Gene3D" id="2.20.100.10">
    <property type="entry name" value="Thrombospondin type-1 (TSP1) repeat"/>
    <property type="match status" value="1"/>
</dbReference>
<dbReference type="AlphaFoldDB" id="A0AAV8XTV5"/>
<comment type="subcellular location">
    <subcellularLocation>
        <location evidence="1">Membrane</location>
        <topology evidence="1">Single-pass membrane protein</topology>
    </subcellularLocation>
</comment>
<accession>A0AAV8XTV5</accession>
<gene>
    <name evidence="8" type="ORF">NQ318_017788</name>
</gene>
<keyword evidence="6" id="KW-1015">Disulfide bond</keyword>
<dbReference type="EMBL" id="JAPWTK010000324">
    <property type="protein sequence ID" value="KAJ8942492.1"/>
    <property type="molecule type" value="Genomic_DNA"/>
</dbReference>
<reference evidence="8" key="1">
    <citation type="journal article" date="2023" name="Insect Mol. Biol.">
        <title>Genome sequencing provides insights into the evolution of gene families encoding plant cell wall-degrading enzymes in longhorned beetles.</title>
        <authorList>
            <person name="Shin N.R."/>
            <person name="Okamura Y."/>
            <person name="Kirsch R."/>
            <person name="Pauchet Y."/>
        </authorList>
    </citation>
    <scope>NUCLEOTIDE SEQUENCE</scope>
    <source>
        <strain evidence="8">AMC_N1</strain>
    </source>
</reference>
<dbReference type="InterPro" id="IPR036383">
    <property type="entry name" value="TSP1_rpt_sf"/>
</dbReference>
<keyword evidence="7" id="KW-0325">Glycoprotein</keyword>
<evidence type="ECO:0000256" key="5">
    <source>
        <dbReference type="ARBA" id="ARBA00023136"/>
    </source>
</evidence>
<keyword evidence="5" id="KW-0472">Membrane</keyword>
<dbReference type="GO" id="GO:0007399">
    <property type="term" value="P:nervous system development"/>
    <property type="evidence" value="ECO:0007669"/>
    <property type="project" value="UniProtKB-ARBA"/>
</dbReference>
<keyword evidence="3" id="KW-0677">Repeat</keyword>
<evidence type="ECO:0000313" key="8">
    <source>
        <dbReference type="EMBL" id="KAJ8942492.1"/>
    </source>
</evidence>
<evidence type="ECO:0000256" key="3">
    <source>
        <dbReference type="ARBA" id="ARBA00022737"/>
    </source>
</evidence>
<evidence type="ECO:0000256" key="4">
    <source>
        <dbReference type="ARBA" id="ARBA00022989"/>
    </source>
</evidence>
<keyword evidence="2" id="KW-0812">Transmembrane</keyword>
<keyword evidence="9" id="KW-1185">Reference proteome</keyword>
<dbReference type="GO" id="GO:0016020">
    <property type="term" value="C:membrane"/>
    <property type="evidence" value="ECO:0007669"/>
    <property type="project" value="UniProtKB-SubCell"/>
</dbReference>
<keyword evidence="4" id="KW-1133">Transmembrane helix</keyword>
<evidence type="ECO:0000256" key="6">
    <source>
        <dbReference type="ARBA" id="ARBA00023157"/>
    </source>
</evidence>